<feature type="compositionally biased region" description="Polar residues" evidence="1">
    <location>
        <begin position="15"/>
        <end position="28"/>
    </location>
</feature>
<organism evidence="2">
    <name type="scientific">uncultured Woeseiaceae bacterium</name>
    <dbReference type="NCBI Taxonomy" id="1983305"/>
    <lineage>
        <taxon>Bacteria</taxon>
        <taxon>Pseudomonadati</taxon>
        <taxon>Pseudomonadota</taxon>
        <taxon>Gammaproteobacteria</taxon>
        <taxon>Woeseiales</taxon>
        <taxon>Woeseiaceae</taxon>
        <taxon>environmental samples</taxon>
    </lineage>
</organism>
<feature type="region of interest" description="Disordered" evidence="1">
    <location>
        <begin position="1"/>
        <end position="48"/>
    </location>
</feature>
<proteinExistence type="predicted"/>
<sequence>MFRLRDKLNEGPVRVSSSQSIVYHSNGWTRPKADPQHSPIEGPGRHLD</sequence>
<dbReference type="EMBL" id="LR633967">
    <property type="protein sequence ID" value="VUX56090.1"/>
    <property type="molecule type" value="Genomic_DNA"/>
</dbReference>
<protein>
    <submittedName>
        <fullName evidence="2">Uncharacterized protein</fullName>
    </submittedName>
</protein>
<evidence type="ECO:0000256" key="1">
    <source>
        <dbReference type="SAM" id="MobiDB-lite"/>
    </source>
</evidence>
<gene>
    <name evidence="2" type="ORF">JTBM06_V1_280005</name>
    <name evidence="3" type="ORF">JTBM06_V1_280012</name>
</gene>
<reference evidence="2" key="1">
    <citation type="submission" date="2019-07" db="EMBL/GenBank/DDBJ databases">
        <authorList>
            <person name="Weber M."/>
            <person name="Kostadinov I."/>
            <person name="Kostadinov D I."/>
        </authorList>
    </citation>
    <scope>NUCLEOTIDE SEQUENCE</scope>
    <source>
        <strain evidence="2">Gfbio:sag-sample-m06:053724c1-46a9-4a36-b237-ea2bf867836b</strain>
    </source>
</reference>
<evidence type="ECO:0000313" key="3">
    <source>
        <dbReference type="EMBL" id="VUX56097.1"/>
    </source>
</evidence>
<accession>A0A7D9D4X6</accession>
<name>A0A7D9D4X6_9GAMM</name>
<evidence type="ECO:0000313" key="2">
    <source>
        <dbReference type="EMBL" id="VUX56090.1"/>
    </source>
</evidence>
<dbReference type="EMBL" id="LR633967">
    <property type="protein sequence ID" value="VUX56097.1"/>
    <property type="molecule type" value="Genomic_DNA"/>
</dbReference>
<dbReference type="AlphaFoldDB" id="A0A7D9D4X6"/>